<dbReference type="PANTHER" id="PTHR32099">
    <property type="entry name" value="CYSTEINE-RICH REPEAT SECRETORY PROTEIN"/>
    <property type="match status" value="1"/>
</dbReference>
<keyword evidence="1" id="KW-0732">Signal</keyword>
<dbReference type="PROSITE" id="PS51473">
    <property type="entry name" value="GNK2"/>
    <property type="match status" value="1"/>
</dbReference>
<feature type="domain" description="Gnk2-homologous" evidence="3">
    <location>
        <begin position="7"/>
        <end position="114"/>
    </location>
</feature>
<dbReference type="AlphaFoldDB" id="A0A834YQP7"/>
<evidence type="ECO:0000256" key="1">
    <source>
        <dbReference type="ARBA" id="ARBA00022729"/>
    </source>
</evidence>
<sequence length="165" mass="17923">MFSLLDLIPIGASPNPRDFSDVEQFSQVLGVLLKDLVTRASSGSSSTKFAIGEADVMNFQKQYGLAQCTPDISESDCNRCLEEAVGYIPECCSGRKGARILKGSCNLRYELYRFYEYTAAAPPPSPVNSPLPPLTNTTTTDGPADTFSIGLCDLYFLSEDGWIAI</sequence>
<dbReference type="FunFam" id="3.30.430.20:FF:000002">
    <property type="entry name" value="Cysteine-rich receptor-like protein kinase 10"/>
    <property type="match status" value="1"/>
</dbReference>
<dbReference type="EMBL" id="JABCRI010000016">
    <property type="protein sequence ID" value="KAF8392005.1"/>
    <property type="molecule type" value="Genomic_DNA"/>
</dbReference>
<accession>A0A834YQP7</accession>
<dbReference type="PANTHER" id="PTHR32099:SF42">
    <property type="entry name" value="CYSTEINE-RICH RECEPTOR-LIKE PROTEIN KINASE 9-RELATED"/>
    <property type="match status" value="1"/>
</dbReference>
<comment type="caution">
    <text evidence="4">The sequence shown here is derived from an EMBL/GenBank/DDBJ whole genome shotgun (WGS) entry which is preliminary data.</text>
</comment>
<proteinExistence type="predicted"/>
<organism evidence="4 5">
    <name type="scientific">Tetracentron sinense</name>
    <name type="common">Spur-leaf</name>
    <dbReference type="NCBI Taxonomy" id="13715"/>
    <lineage>
        <taxon>Eukaryota</taxon>
        <taxon>Viridiplantae</taxon>
        <taxon>Streptophyta</taxon>
        <taxon>Embryophyta</taxon>
        <taxon>Tracheophyta</taxon>
        <taxon>Spermatophyta</taxon>
        <taxon>Magnoliopsida</taxon>
        <taxon>Trochodendrales</taxon>
        <taxon>Trochodendraceae</taxon>
        <taxon>Tetracentron</taxon>
    </lineage>
</organism>
<evidence type="ECO:0000256" key="2">
    <source>
        <dbReference type="ARBA" id="ARBA00022737"/>
    </source>
</evidence>
<dbReference type="Pfam" id="PF01657">
    <property type="entry name" value="Stress-antifung"/>
    <property type="match status" value="1"/>
</dbReference>
<dbReference type="Gene3D" id="3.30.430.20">
    <property type="entry name" value="Gnk2 domain, C-X8-C-X2-C motif"/>
    <property type="match status" value="1"/>
</dbReference>
<dbReference type="Proteomes" id="UP000655225">
    <property type="component" value="Unassembled WGS sequence"/>
</dbReference>
<evidence type="ECO:0000259" key="3">
    <source>
        <dbReference type="PROSITE" id="PS51473"/>
    </source>
</evidence>
<name>A0A834YQP7_TETSI</name>
<keyword evidence="2" id="KW-0677">Repeat</keyword>
<reference evidence="4 5" key="1">
    <citation type="submission" date="2020-04" db="EMBL/GenBank/DDBJ databases">
        <title>Plant Genome Project.</title>
        <authorList>
            <person name="Zhang R.-G."/>
        </authorList>
    </citation>
    <scope>NUCLEOTIDE SEQUENCE [LARGE SCALE GENOMIC DNA]</scope>
    <source>
        <strain evidence="4">YNK0</strain>
        <tissue evidence="4">Leaf</tissue>
    </source>
</reference>
<dbReference type="InterPro" id="IPR038408">
    <property type="entry name" value="GNK2_sf"/>
</dbReference>
<gene>
    <name evidence="4" type="ORF">HHK36_022345</name>
</gene>
<evidence type="ECO:0000313" key="5">
    <source>
        <dbReference type="Proteomes" id="UP000655225"/>
    </source>
</evidence>
<dbReference type="OrthoDB" id="1938064at2759"/>
<dbReference type="CDD" id="cd23509">
    <property type="entry name" value="Gnk2-like"/>
    <property type="match status" value="1"/>
</dbReference>
<dbReference type="OMA" id="KPENCSS"/>
<evidence type="ECO:0000313" key="4">
    <source>
        <dbReference type="EMBL" id="KAF8392005.1"/>
    </source>
</evidence>
<dbReference type="InterPro" id="IPR002902">
    <property type="entry name" value="GNK2"/>
</dbReference>
<protein>
    <recommendedName>
        <fullName evidence="3">Gnk2-homologous domain-containing protein</fullName>
    </recommendedName>
</protein>
<keyword evidence="5" id="KW-1185">Reference proteome</keyword>